<keyword evidence="3" id="KW-0436">Ligase</keyword>
<dbReference type="Gene3D" id="1.10.8.80">
    <property type="entry name" value="Magnesium chelatase subunit I, C-Terminal domain"/>
    <property type="match status" value="1"/>
</dbReference>
<evidence type="ECO:0000313" key="4">
    <source>
        <dbReference type="Proteomes" id="UP000517759"/>
    </source>
</evidence>
<dbReference type="Pfam" id="PF13519">
    <property type="entry name" value="VWA_2"/>
    <property type="match status" value="1"/>
</dbReference>
<dbReference type="RefSeq" id="WP_183510260.1">
    <property type="nucleotide sequence ID" value="NZ_JACIDN010000010.1"/>
</dbReference>
<evidence type="ECO:0000256" key="1">
    <source>
        <dbReference type="SAM" id="MobiDB-lite"/>
    </source>
</evidence>
<dbReference type="AlphaFoldDB" id="A0A7W6APT8"/>
<evidence type="ECO:0000259" key="2">
    <source>
        <dbReference type="PROSITE" id="PS50234"/>
    </source>
</evidence>
<feature type="region of interest" description="Disordered" evidence="1">
    <location>
        <begin position="394"/>
        <end position="417"/>
    </location>
</feature>
<reference evidence="3 4" key="1">
    <citation type="submission" date="2020-08" db="EMBL/GenBank/DDBJ databases">
        <title>Genomic Encyclopedia of Type Strains, Phase IV (KMG-IV): sequencing the most valuable type-strain genomes for metagenomic binning, comparative biology and taxonomic classification.</title>
        <authorList>
            <person name="Goeker M."/>
        </authorList>
    </citation>
    <scope>NUCLEOTIDE SEQUENCE [LARGE SCALE GENOMIC DNA]</scope>
    <source>
        <strain evidence="3 4">DSM 24105</strain>
    </source>
</reference>
<dbReference type="EC" id="6.6.1.1" evidence="3"/>
<feature type="compositionally biased region" description="Pro residues" evidence="1">
    <location>
        <begin position="12"/>
        <end position="24"/>
    </location>
</feature>
<dbReference type="SUPFAM" id="SSF52540">
    <property type="entry name" value="P-loop containing nucleoside triphosphate hydrolases"/>
    <property type="match status" value="1"/>
</dbReference>
<sequence>MDSAGPLSQGATPPPSASRLPPPGGEGDVQRSVWTDALRAAALFAADPHSSGGIVLRAGSGPVRERWLDGLRAALPEGTPLRRMPAAIADDRLLGGLDLAATLRAGRPVTQSGLLAEADGGMIVVPMAERLSAGTVARLCAALDTGAVSVERDGMHGRHPARFGLVLLDEGAEDEPVAEALSDRLAFRVDLSAVGLREIGNATLRPRLSSQLPRPQVPASEGLEGRLQPAARRLRPSFEAAEAASQDQGLIGSQRGSANKPDGDAISTLCATAADLGIVSLRAPLLAARIARLVARLDGRAGLTEADLVEAARLVLAPRATRLPASDPSEAPEPRFEEGAGPAPNDSPMDGEAPESEAQSKNLDEIVLEAARAAIPPNLLAQLLAGGPRLRGGKAGRMGAAASAPRTGRPIGSRAGDPRRGRLDLIATLRAAAPWQRLRRRQVPYAVISGSPGIVVLPDDIRIKTLRQRTETTTIFCVDASGSAALERLAETKGAIELLLAESYVRRDRVALVAFRGAGAEVMLPPTRSLARAKRVLAGLPGGGGTPLAAGIDAAATLALGIRRGGGSPVIVLLTDGRANVSRSGEGGRVRAGEEALAAGRMLRAFGLPALLIDTGARPEGARRLADVAEARYVPLPHADAGAMSAAVRAATG</sequence>
<feature type="region of interest" description="Disordered" evidence="1">
    <location>
        <begin position="207"/>
        <end position="226"/>
    </location>
</feature>
<evidence type="ECO:0000313" key="3">
    <source>
        <dbReference type="EMBL" id="MBB3905040.1"/>
    </source>
</evidence>
<dbReference type="SUPFAM" id="SSF53300">
    <property type="entry name" value="vWA-like"/>
    <property type="match status" value="1"/>
</dbReference>
<feature type="region of interest" description="Disordered" evidence="1">
    <location>
        <begin position="323"/>
        <end position="360"/>
    </location>
</feature>
<dbReference type="InterPro" id="IPR036465">
    <property type="entry name" value="vWFA_dom_sf"/>
</dbReference>
<feature type="compositionally biased region" description="Low complexity" evidence="1">
    <location>
        <begin position="397"/>
        <end position="406"/>
    </location>
</feature>
<dbReference type="PANTHER" id="PTHR43473:SF2">
    <property type="entry name" value="MAGNESIUM-CHELATASE SUBUNIT CHLD, CHLOROPLASTIC"/>
    <property type="match status" value="1"/>
</dbReference>
<gene>
    <name evidence="3" type="ORF">GGR33_004568</name>
</gene>
<comment type="caution">
    <text evidence="3">The sequence shown here is derived from an EMBL/GenBank/DDBJ whole genome shotgun (WGS) entry which is preliminary data.</text>
</comment>
<dbReference type="PROSITE" id="PS50234">
    <property type="entry name" value="VWFA"/>
    <property type="match status" value="1"/>
</dbReference>
<accession>A0A7W6APT8</accession>
<dbReference type="Proteomes" id="UP000517759">
    <property type="component" value="Unassembled WGS sequence"/>
</dbReference>
<dbReference type="SMART" id="SM00327">
    <property type="entry name" value="VWA"/>
    <property type="match status" value="1"/>
</dbReference>
<protein>
    <submittedName>
        <fullName evidence="3">Magnesium chelatase subunit D</fullName>
        <ecNumber evidence="3">6.6.1.1</ecNumber>
    </submittedName>
</protein>
<dbReference type="GO" id="GO:0016851">
    <property type="term" value="F:magnesium chelatase activity"/>
    <property type="evidence" value="ECO:0007669"/>
    <property type="project" value="UniProtKB-EC"/>
</dbReference>
<dbReference type="PANTHER" id="PTHR43473">
    <property type="entry name" value="MAGNESIUM-CHELATASE SUBUNIT CHLD, CHLOROPLASTIC"/>
    <property type="match status" value="1"/>
</dbReference>
<feature type="domain" description="VWFA" evidence="2">
    <location>
        <begin position="473"/>
        <end position="629"/>
    </location>
</feature>
<name>A0A7W6APT8_9HYPH</name>
<proteinExistence type="predicted"/>
<dbReference type="EMBL" id="JACIDN010000010">
    <property type="protein sequence ID" value="MBB3905040.1"/>
    <property type="molecule type" value="Genomic_DNA"/>
</dbReference>
<dbReference type="InterPro" id="IPR002035">
    <property type="entry name" value="VWF_A"/>
</dbReference>
<feature type="region of interest" description="Disordered" evidence="1">
    <location>
        <begin position="238"/>
        <end position="260"/>
    </location>
</feature>
<dbReference type="Pfam" id="PF17863">
    <property type="entry name" value="AAA_lid_2"/>
    <property type="match status" value="1"/>
</dbReference>
<dbReference type="Gene3D" id="3.40.50.410">
    <property type="entry name" value="von Willebrand factor, type A domain"/>
    <property type="match status" value="1"/>
</dbReference>
<feature type="region of interest" description="Disordered" evidence="1">
    <location>
        <begin position="1"/>
        <end position="30"/>
    </location>
</feature>
<dbReference type="InterPro" id="IPR027417">
    <property type="entry name" value="P-loop_NTPase"/>
</dbReference>
<dbReference type="Gene3D" id="3.40.50.300">
    <property type="entry name" value="P-loop containing nucleotide triphosphate hydrolases"/>
    <property type="match status" value="1"/>
</dbReference>
<organism evidence="3 4">
    <name type="scientific">Methylobacterium brachythecii</name>
    <dbReference type="NCBI Taxonomy" id="1176177"/>
    <lineage>
        <taxon>Bacteria</taxon>
        <taxon>Pseudomonadati</taxon>
        <taxon>Pseudomonadota</taxon>
        <taxon>Alphaproteobacteria</taxon>
        <taxon>Hyphomicrobiales</taxon>
        <taxon>Methylobacteriaceae</taxon>
        <taxon>Methylobacterium</taxon>
    </lineage>
</organism>
<dbReference type="NCBIfam" id="NF009943">
    <property type="entry name" value="PRK13406.1"/>
    <property type="match status" value="1"/>
</dbReference>
<dbReference type="InterPro" id="IPR041628">
    <property type="entry name" value="ChlI/MoxR_AAA_lid"/>
</dbReference>